<gene>
    <name evidence="9" type="ORF">E1286_12000</name>
</gene>
<dbReference type="OrthoDB" id="5395048at2"/>
<dbReference type="Pfam" id="PF13190">
    <property type="entry name" value="PDGLE"/>
    <property type="match status" value="1"/>
</dbReference>
<dbReference type="Pfam" id="PF01891">
    <property type="entry name" value="CbiM"/>
    <property type="match status" value="1"/>
</dbReference>
<feature type="transmembrane region" description="Helical" evidence="7">
    <location>
        <begin position="6"/>
        <end position="28"/>
    </location>
</feature>
<keyword evidence="6 7" id="KW-0472">Membrane</keyword>
<evidence type="ECO:0000256" key="4">
    <source>
        <dbReference type="ARBA" id="ARBA00022692"/>
    </source>
</evidence>
<keyword evidence="2" id="KW-0813">Transport</keyword>
<evidence type="ECO:0000256" key="3">
    <source>
        <dbReference type="ARBA" id="ARBA00022475"/>
    </source>
</evidence>
<evidence type="ECO:0000256" key="2">
    <source>
        <dbReference type="ARBA" id="ARBA00022448"/>
    </source>
</evidence>
<feature type="transmembrane region" description="Helical" evidence="7">
    <location>
        <begin position="40"/>
        <end position="60"/>
    </location>
</feature>
<dbReference type="AlphaFoldDB" id="A0A4R4YZ01"/>
<feature type="transmembrane region" description="Helical" evidence="7">
    <location>
        <begin position="72"/>
        <end position="99"/>
    </location>
</feature>
<feature type="transmembrane region" description="Helical" evidence="7">
    <location>
        <begin position="106"/>
        <end position="125"/>
    </location>
</feature>
<evidence type="ECO:0000313" key="10">
    <source>
        <dbReference type="Proteomes" id="UP000295302"/>
    </source>
</evidence>
<dbReference type="PANTHER" id="PTHR34229:SF1">
    <property type="entry name" value="METAL TRANSPORT PROTEIN HI_1621-RELATED"/>
    <property type="match status" value="1"/>
</dbReference>
<proteinExistence type="predicted"/>
<dbReference type="InterPro" id="IPR025937">
    <property type="entry name" value="PDGLE_dom"/>
</dbReference>
<dbReference type="EMBL" id="SMKQ01000025">
    <property type="protein sequence ID" value="TDD50656.1"/>
    <property type="molecule type" value="Genomic_DNA"/>
</dbReference>
<dbReference type="Gene3D" id="1.10.1760.20">
    <property type="match status" value="1"/>
</dbReference>
<comment type="caution">
    <text evidence="9">The sequence shown here is derived from an EMBL/GenBank/DDBJ whole genome shotgun (WGS) entry which is preliminary data.</text>
</comment>
<reference evidence="9 10" key="1">
    <citation type="submission" date="2019-03" db="EMBL/GenBank/DDBJ databases">
        <title>Draft genome sequences of novel Actinobacteria.</title>
        <authorList>
            <person name="Sahin N."/>
            <person name="Ay H."/>
            <person name="Saygin H."/>
        </authorList>
    </citation>
    <scope>NUCLEOTIDE SEQUENCE [LARGE SCALE GENOMIC DNA]</scope>
    <source>
        <strain evidence="9 10">CH32</strain>
    </source>
</reference>
<evidence type="ECO:0000256" key="7">
    <source>
        <dbReference type="SAM" id="Phobius"/>
    </source>
</evidence>
<organism evidence="9 10">
    <name type="scientific">Nonomuraea terrae</name>
    <dbReference type="NCBI Taxonomy" id="2530383"/>
    <lineage>
        <taxon>Bacteria</taxon>
        <taxon>Bacillati</taxon>
        <taxon>Actinomycetota</taxon>
        <taxon>Actinomycetes</taxon>
        <taxon>Streptosporangiales</taxon>
        <taxon>Streptosporangiaceae</taxon>
        <taxon>Nonomuraea</taxon>
    </lineage>
</organism>
<dbReference type="PANTHER" id="PTHR34229">
    <property type="entry name" value="METAL TRANSPORT PROTEIN HI_1621-RELATED"/>
    <property type="match status" value="1"/>
</dbReference>
<accession>A0A4R4YZ01</accession>
<evidence type="ECO:0000256" key="1">
    <source>
        <dbReference type="ARBA" id="ARBA00004651"/>
    </source>
</evidence>
<protein>
    <submittedName>
        <fullName evidence="9">Cobalt ABC transporter permease</fullName>
    </submittedName>
</protein>
<evidence type="ECO:0000256" key="6">
    <source>
        <dbReference type="ARBA" id="ARBA00023136"/>
    </source>
</evidence>
<feature type="transmembrane region" description="Helical" evidence="7">
    <location>
        <begin position="247"/>
        <end position="266"/>
    </location>
</feature>
<name>A0A4R4YZ01_9ACTN</name>
<keyword evidence="10" id="KW-1185">Reference proteome</keyword>
<evidence type="ECO:0000256" key="5">
    <source>
        <dbReference type="ARBA" id="ARBA00022989"/>
    </source>
</evidence>
<feature type="transmembrane region" description="Helical" evidence="7">
    <location>
        <begin position="309"/>
        <end position="331"/>
    </location>
</feature>
<feature type="domain" description="PDGLE" evidence="8">
    <location>
        <begin position="245"/>
        <end position="335"/>
    </location>
</feature>
<dbReference type="Proteomes" id="UP000295302">
    <property type="component" value="Unassembled WGS sequence"/>
</dbReference>
<dbReference type="InterPro" id="IPR002751">
    <property type="entry name" value="CbiM/NikMN"/>
</dbReference>
<feature type="transmembrane region" description="Helical" evidence="7">
    <location>
        <begin position="137"/>
        <end position="164"/>
    </location>
</feature>
<evidence type="ECO:0000313" key="9">
    <source>
        <dbReference type="EMBL" id="TDD50656.1"/>
    </source>
</evidence>
<evidence type="ECO:0000259" key="8">
    <source>
        <dbReference type="Pfam" id="PF13190"/>
    </source>
</evidence>
<keyword evidence="4 7" id="KW-0812">Transmembrane</keyword>
<dbReference type="GO" id="GO:0000041">
    <property type="term" value="P:transition metal ion transport"/>
    <property type="evidence" value="ECO:0007669"/>
    <property type="project" value="InterPro"/>
</dbReference>
<dbReference type="GO" id="GO:0005886">
    <property type="term" value="C:plasma membrane"/>
    <property type="evidence" value="ECO:0007669"/>
    <property type="project" value="UniProtKB-SubCell"/>
</dbReference>
<keyword evidence="5 7" id="KW-1133">Transmembrane helix</keyword>
<dbReference type="RefSeq" id="WP_132611716.1">
    <property type="nucleotide sequence ID" value="NZ_SMKQ01000025.1"/>
</dbReference>
<comment type="subcellular location">
    <subcellularLocation>
        <location evidence="1">Cell membrane</location>
        <topology evidence="1">Multi-pass membrane protein</topology>
    </subcellularLocation>
</comment>
<sequence>MHVPDGFFTVPMSLATGAVAASGVAYCLRRARDELDDRMAPLAGLVAAFVFAVQMLNFPVGAGTSGHLLGGALAAILVGPYTGVLCIAVVVTVQALFFADGGLTALGVNICLMGLVTVLAGYGIFRAVGKLVPRNRTGVVIASFVGAMLSVPLSALAFTGLYAIGGTSSIDPVTVAAAMGGVHVVIGLGEGAITALTVSTVLAVRPDLVYGARSLIGPSTLRTASGELVSARPAEGAHRAAPRLRPFLVGGTAAAVVLAGLVSFYASANPDGLERVAADFGFLSQAQDHPLGNSAFADYSIKGVDDERLSVGLAGALGVGISLAVGAAVTWSLRRRARRRSGAATIAEPLTPES</sequence>
<keyword evidence="3" id="KW-1003">Cell membrane</keyword>